<gene>
    <name evidence="2" type="ORF">FF041_13330</name>
</gene>
<protein>
    <submittedName>
        <fullName evidence="2">Albusnodin family lasso peptide</fullName>
    </submittedName>
</protein>
<evidence type="ECO:0000256" key="1">
    <source>
        <dbReference type="SAM" id="MobiDB-lite"/>
    </source>
</evidence>
<comment type="caution">
    <text evidence="2">The sequence shown here is derived from an EMBL/GenBank/DDBJ whole genome shotgun (WGS) entry which is preliminary data.</text>
</comment>
<sequence>MTDTTQPGIESDEEVMPLENAALLTQGGNSSSVENKRSPYNC</sequence>
<accession>A0A646KGI0</accession>
<reference evidence="2 3" key="1">
    <citation type="submission" date="2019-05" db="EMBL/GenBank/DDBJ databases">
        <title>Comparative genomics and metabolomics analyses of clavulanic acid producing Streptomyces species provides insight into specialized metabolism and evolution of beta-lactam biosynthetic gene clusters.</title>
        <authorList>
            <person name="Moore M.A."/>
            <person name="Cruz-Morales P."/>
            <person name="Barona Gomez F."/>
            <person name="Kapil T."/>
        </authorList>
    </citation>
    <scope>NUCLEOTIDE SEQUENCE [LARGE SCALE GENOMIC DNA]</scope>
    <source>
        <strain evidence="2 3">NRRL 5741</strain>
    </source>
</reference>
<keyword evidence="3" id="KW-1185">Reference proteome</keyword>
<feature type="region of interest" description="Disordered" evidence="1">
    <location>
        <begin position="22"/>
        <end position="42"/>
    </location>
</feature>
<feature type="compositionally biased region" description="Polar residues" evidence="1">
    <location>
        <begin position="26"/>
        <end position="42"/>
    </location>
</feature>
<name>A0A646KGI0_STRJU</name>
<evidence type="ECO:0000313" key="2">
    <source>
        <dbReference type="EMBL" id="MQT01171.1"/>
    </source>
</evidence>
<dbReference type="RefSeq" id="WP_153523016.1">
    <property type="nucleotide sequence ID" value="NZ_JBEPDZ010000008.1"/>
</dbReference>
<proteinExistence type="predicted"/>
<organism evidence="2 3">
    <name type="scientific">Streptomyces jumonjinensis</name>
    <dbReference type="NCBI Taxonomy" id="1945"/>
    <lineage>
        <taxon>Bacteria</taxon>
        <taxon>Bacillati</taxon>
        <taxon>Actinomycetota</taxon>
        <taxon>Actinomycetes</taxon>
        <taxon>Kitasatosporales</taxon>
        <taxon>Streptomycetaceae</taxon>
        <taxon>Streptomyces</taxon>
    </lineage>
</organism>
<dbReference type="OrthoDB" id="4275338at2"/>
<dbReference type="NCBIfam" id="NF033525">
    <property type="entry name" value="lasso_albusnod"/>
    <property type="match status" value="1"/>
</dbReference>
<evidence type="ECO:0000313" key="3">
    <source>
        <dbReference type="Proteomes" id="UP000419138"/>
    </source>
</evidence>
<dbReference type="AlphaFoldDB" id="A0A646KGI0"/>
<dbReference type="Proteomes" id="UP000419138">
    <property type="component" value="Unassembled WGS sequence"/>
</dbReference>
<dbReference type="EMBL" id="VCLA01000113">
    <property type="protein sequence ID" value="MQT01171.1"/>
    <property type="molecule type" value="Genomic_DNA"/>
</dbReference>